<keyword evidence="3" id="KW-0677">Repeat</keyword>
<evidence type="ECO:0000256" key="7">
    <source>
        <dbReference type="ARBA" id="ARBA00023180"/>
    </source>
</evidence>
<evidence type="ECO:0000256" key="5">
    <source>
        <dbReference type="ARBA" id="ARBA00023027"/>
    </source>
</evidence>
<evidence type="ECO:0000313" key="13">
    <source>
        <dbReference type="Proteomes" id="UP001044222"/>
    </source>
</evidence>
<keyword evidence="5" id="KW-0520">NAD</keyword>
<evidence type="ECO:0000256" key="9">
    <source>
        <dbReference type="SAM" id="Phobius"/>
    </source>
</evidence>
<name>A0A9D3RNL2_ANGAN</name>
<feature type="domain" description="TIR" evidence="10">
    <location>
        <begin position="504"/>
        <end position="648"/>
    </location>
</feature>
<evidence type="ECO:0000256" key="8">
    <source>
        <dbReference type="ARBA" id="ARBA00023319"/>
    </source>
</evidence>
<evidence type="ECO:0000259" key="10">
    <source>
        <dbReference type="PROSITE" id="PS50104"/>
    </source>
</evidence>
<dbReference type="Pfam" id="PF01582">
    <property type="entry name" value="TIR"/>
    <property type="match status" value="1"/>
</dbReference>
<protein>
    <submittedName>
        <fullName evidence="12">Uncharacterized protein</fullName>
    </submittedName>
</protein>
<dbReference type="SUPFAM" id="SSF52200">
    <property type="entry name" value="Toll/Interleukin receptor TIR domain"/>
    <property type="match status" value="1"/>
</dbReference>
<evidence type="ECO:0000256" key="1">
    <source>
        <dbReference type="ARBA" id="ARBA00009752"/>
    </source>
</evidence>
<evidence type="ECO:0000256" key="3">
    <source>
        <dbReference type="ARBA" id="ARBA00022737"/>
    </source>
</evidence>
<keyword evidence="8" id="KW-0393">Immunoglobulin domain</keyword>
<feature type="domain" description="Ig-like" evidence="11">
    <location>
        <begin position="122"/>
        <end position="227"/>
    </location>
</feature>
<comment type="similarity">
    <text evidence="1">Belongs to the interleukin-1 receptor family.</text>
</comment>
<gene>
    <name evidence="12" type="ORF">ANANG_G00233990</name>
</gene>
<dbReference type="Gene3D" id="2.60.40.10">
    <property type="entry name" value="Immunoglobulins"/>
    <property type="match status" value="3"/>
</dbReference>
<comment type="caution">
    <text evidence="12">The sequence shown here is derived from an EMBL/GenBank/DDBJ whole genome shotgun (WGS) entry which is preliminary data.</text>
</comment>
<proteinExistence type="inferred from homology"/>
<dbReference type="InterPro" id="IPR015621">
    <property type="entry name" value="IL-1_rcpt_fam"/>
</dbReference>
<dbReference type="InterPro" id="IPR035897">
    <property type="entry name" value="Toll_tir_struct_dom_sf"/>
</dbReference>
<dbReference type="SUPFAM" id="SSF48726">
    <property type="entry name" value="Immunoglobulin"/>
    <property type="match status" value="3"/>
</dbReference>
<dbReference type="GO" id="GO:0004908">
    <property type="term" value="F:interleukin-1 receptor activity"/>
    <property type="evidence" value="ECO:0007669"/>
    <property type="project" value="InterPro"/>
</dbReference>
<dbReference type="PRINTS" id="PR01536">
    <property type="entry name" value="INTRLKN1R12F"/>
</dbReference>
<evidence type="ECO:0000313" key="12">
    <source>
        <dbReference type="EMBL" id="KAG5836940.1"/>
    </source>
</evidence>
<dbReference type="GO" id="GO:0016787">
    <property type="term" value="F:hydrolase activity"/>
    <property type="evidence" value="ECO:0007669"/>
    <property type="project" value="UniProtKB-KW"/>
</dbReference>
<dbReference type="InterPro" id="IPR036179">
    <property type="entry name" value="Ig-like_dom_sf"/>
</dbReference>
<evidence type="ECO:0000256" key="4">
    <source>
        <dbReference type="ARBA" id="ARBA00022801"/>
    </source>
</evidence>
<evidence type="ECO:0000256" key="2">
    <source>
        <dbReference type="ARBA" id="ARBA00022729"/>
    </source>
</evidence>
<dbReference type="InterPro" id="IPR007110">
    <property type="entry name" value="Ig-like_dom"/>
</dbReference>
<dbReference type="InterPro" id="IPR004074">
    <property type="entry name" value="IL-1_rcpt_I/II-typ"/>
</dbReference>
<keyword evidence="9" id="KW-0472">Membrane</keyword>
<dbReference type="InterPro" id="IPR003599">
    <property type="entry name" value="Ig_sub"/>
</dbReference>
<sequence length="670" mass="75383">MSYPKCRTGKLLRHKGYSSIDSTFKASRDSSSLAYNEGLAAKFLLCMTPLPVTQRSSLSDPSFSLLLKLGAGDQGTGWMTENVSAASVSNWLRLPYIEPSLLAVLLTVSVVVGGGGASEATPTQQSAQCRDLGVTRVGVVRVYQGEVGRLGCPIFHDLSVSSYSLFWYRVQPGQVLGQPVNLSLPGHRISAESEWLWFEPAVAEDAGRYVCALRNGTLCVKMGVRLEVLPRPSNVCVTEAAADPHHVKVPLEEDKTLHCPDIQEYRLSHKDPYVRWFHKCNVIPARHPDREVKKNTLTIYSMLEMYQGNYTCVVTYQSGGRELNFTRVITVRAVSSSRLNKTPIIYNPDRDQVYMVKLGAAARLDCRALVYDVEGDPRVWWEVDGRRLEQLADQRITNEDSYEEDDLLDRTMKTVLVIQKFSSPDLQREYTCHAQNSRGNATQRAKLKPQAHCAHTPSVQLGCGLGAVLVLVLILFVVYRVFRLELLLLYRAHCGPDASDTDGKEYDVYISYARNSEEEQFVLLTLRRVLENELGYKVFIFERDSLPGGTITDDTLSCLGRSRCLMVVLSPRYMVQGTQALLELKAGLDSMAQAGDLRVILVQYQPLARDGWVRELRRARLALAVVRWKGEKSSDVSSRFWKQLQLELPRALTVKDAHEEKWTMRKELLP</sequence>
<dbReference type="PROSITE" id="PS50104">
    <property type="entry name" value="TIR"/>
    <property type="match status" value="1"/>
</dbReference>
<keyword evidence="9" id="KW-0812">Transmembrane</keyword>
<dbReference type="SMART" id="SM00255">
    <property type="entry name" value="TIR"/>
    <property type="match status" value="1"/>
</dbReference>
<dbReference type="Proteomes" id="UP001044222">
    <property type="component" value="Chromosome 13"/>
</dbReference>
<evidence type="ECO:0000259" key="11">
    <source>
        <dbReference type="PROSITE" id="PS50835"/>
    </source>
</evidence>
<dbReference type="Pfam" id="PF00047">
    <property type="entry name" value="ig"/>
    <property type="match status" value="1"/>
</dbReference>
<dbReference type="InterPro" id="IPR013783">
    <property type="entry name" value="Ig-like_fold"/>
</dbReference>
<dbReference type="InterPro" id="IPR000157">
    <property type="entry name" value="TIR_dom"/>
</dbReference>
<dbReference type="PROSITE" id="PS50835">
    <property type="entry name" value="IG_LIKE"/>
    <property type="match status" value="3"/>
</dbReference>
<keyword evidence="4" id="KW-0378">Hydrolase</keyword>
<dbReference type="AlphaFoldDB" id="A0A9D3RNL2"/>
<keyword evidence="7" id="KW-0325">Glycoprotein</keyword>
<dbReference type="SMART" id="SM00409">
    <property type="entry name" value="IG"/>
    <property type="match status" value="3"/>
</dbReference>
<dbReference type="EMBL" id="JAFIRN010000013">
    <property type="protein sequence ID" value="KAG5836940.1"/>
    <property type="molecule type" value="Genomic_DNA"/>
</dbReference>
<feature type="domain" description="Ig-like" evidence="11">
    <location>
        <begin position="232"/>
        <end position="330"/>
    </location>
</feature>
<keyword evidence="2" id="KW-0732">Signal</keyword>
<reference evidence="12" key="1">
    <citation type="submission" date="2021-01" db="EMBL/GenBank/DDBJ databases">
        <title>A chromosome-scale assembly of European eel, Anguilla anguilla.</title>
        <authorList>
            <person name="Henkel C."/>
            <person name="Jong-Raadsen S.A."/>
            <person name="Dufour S."/>
            <person name="Weltzien F.-A."/>
            <person name="Palstra A.P."/>
            <person name="Pelster B."/>
            <person name="Spaink H.P."/>
            <person name="Van Den Thillart G.E."/>
            <person name="Jansen H."/>
            <person name="Zahm M."/>
            <person name="Klopp C."/>
            <person name="Cedric C."/>
            <person name="Louis A."/>
            <person name="Berthelot C."/>
            <person name="Parey E."/>
            <person name="Roest Crollius H."/>
            <person name="Montfort J."/>
            <person name="Robinson-Rechavi M."/>
            <person name="Bucao C."/>
            <person name="Bouchez O."/>
            <person name="Gislard M."/>
            <person name="Lluch J."/>
            <person name="Milhes M."/>
            <person name="Lampietro C."/>
            <person name="Lopez Roques C."/>
            <person name="Donnadieu C."/>
            <person name="Braasch I."/>
            <person name="Desvignes T."/>
            <person name="Postlethwait J."/>
            <person name="Bobe J."/>
            <person name="Guiguen Y."/>
            <person name="Dirks R."/>
        </authorList>
    </citation>
    <scope>NUCLEOTIDE SEQUENCE</scope>
    <source>
        <strain evidence="12">Tag_6206</strain>
        <tissue evidence="12">Liver</tissue>
    </source>
</reference>
<keyword evidence="13" id="KW-1185">Reference proteome</keyword>
<dbReference type="FunFam" id="2.60.40.10:FF:000188">
    <property type="entry name" value="Interleukin-1 receptor accessory protein-like 1"/>
    <property type="match status" value="1"/>
</dbReference>
<dbReference type="InterPro" id="IPR013151">
    <property type="entry name" value="Immunoglobulin_dom"/>
</dbReference>
<feature type="domain" description="Ig-like" evidence="11">
    <location>
        <begin position="343"/>
        <end position="448"/>
    </location>
</feature>
<keyword evidence="6" id="KW-1015">Disulfide bond</keyword>
<organism evidence="12 13">
    <name type="scientific">Anguilla anguilla</name>
    <name type="common">European freshwater eel</name>
    <name type="synonym">Muraena anguilla</name>
    <dbReference type="NCBI Taxonomy" id="7936"/>
    <lineage>
        <taxon>Eukaryota</taxon>
        <taxon>Metazoa</taxon>
        <taxon>Chordata</taxon>
        <taxon>Craniata</taxon>
        <taxon>Vertebrata</taxon>
        <taxon>Euteleostomi</taxon>
        <taxon>Actinopterygii</taxon>
        <taxon>Neopterygii</taxon>
        <taxon>Teleostei</taxon>
        <taxon>Anguilliformes</taxon>
        <taxon>Anguillidae</taxon>
        <taxon>Anguilla</taxon>
    </lineage>
</organism>
<dbReference type="PANTHER" id="PTHR11890:SF20">
    <property type="entry name" value="INTERLEUKIN-1 RECEPTOR ACCESSORY PROTEIN"/>
    <property type="match status" value="1"/>
</dbReference>
<keyword evidence="9" id="KW-1133">Transmembrane helix</keyword>
<evidence type="ECO:0000256" key="6">
    <source>
        <dbReference type="ARBA" id="ARBA00023157"/>
    </source>
</evidence>
<dbReference type="PRINTS" id="PR01537">
    <property type="entry name" value="INTRLKN1R1F"/>
</dbReference>
<dbReference type="PANTHER" id="PTHR11890">
    <property type="entry name" value="INTERLEUKIN-1 RECEPTOR FAMILY MEMBER"/>
    <property type="match status" value="1"/>
</dbReference>
<accession>A0A9D3RNL2</accession>
<feature type="transmembrane region" description="Helical" evidence="9">
    <location>
        <begin position="459"/>
        <end position="482"/>
    </location>
</feature>
<dbReference type="Gene3D" id="3.40.50.10140">
    <property type="entry name" value="Toll/interleukin-1 receptor homology (TIR) domain"/>
    <property type="match status" value="1"/>
</dbReference>